<gene>
    <name evidence="8" type="ORF">CB5_LOCUS50</name>
</gene>
<protein>
    <recommendedName>
        <fullName evidence="9">Myb-like domain-containing protein</fullName>
    </recommendedName>
</protein>
<dbReference type="SUPFAM" id="SSF46689">
    <property type="entry name" value="Homeodomain-like"/>
    <property type="match status" value="1"/>
</dbReference>
<evidence type="ECO:0000256" key="1">
    <source>
        <dbReference type="ARBA" id="ARBA00004123"/>
    </source>
</evidence>
<dbReference type="PROSITE" id="PS50816">
    <property type="entry name" value="NAF"/>
    <property type="match status" value="1"/>
</dbReference>
<dbReference type="SMART" id="SM00717">
    <property type="entry name" value="SANT"/>
    <property type="match status" value="1"/>
</dbReference>
<dbReference type="GO" id="GO:0005634">
    <property type="term" value="C:nucleus"/>
    <property type="evidence" value="ECO:0007669"/>
    <property type="project" value="UniProtKB-SubCell"/>
</dbReference>
<dbReference type="PANTHER" id="PTHR43952:SF45">
    <property type="entry name" value="PROTEIN RADIALIS-LIKE 4"/>
    <property type="match status" value="1"/>
</dbReference>
<evidence type="ECO:0000259" key="6">
    <source>
        <dbReference type="PROSITE" id="PS50090"/>
    </source>
</evidence>
<evidence type="ECO:0000313" key="8">
    <source>
        <dbReference type="EMBL" id="CAD1816839.1"/>
    </source>
</evidence>
<evidence type="ECO:0000256" key="4">
    <source>
        <dbReference type="ARBA" id="ARBA00023242"/>
    </source>
</evidence>
<dbReference type="Gene3D" id="3.30.310.80">
    <property type="entry name" value="Kinase associated domain 1, KA1"/>
    <property type="match status" value="1"/>
</dbReference>
<evidence type="ECO:0000256" key="5">
    <source>
        <dbReference type="SAM" id="MobiDB-lite"/>
    </source>
</evidence>
<comment type="subcellular location">
    <subcellularLocation>
        <location evidence="1">Nucleus</location>
    </subcellularLocation>
</comment>
<evidence type="ECO:0000259" key="7">
    <source>
        <dbReference type="PROSITE" id="PS50816"/>
    </source>
</evidence>
<accession>A0A6V7NE27</accession>
<feature type="compositionally biased region" description="Low complexity" evidence="5">
    <location>
        <begin position="120"/>
        <end position="136"/>
    </location>
</feature>
<dbReference type="Gene3D" id="1.10.10.60">
    <property type="entry name" value="Homeodomain-like"/>
    <property type="match status" value="1"/>
</dbReference>
<evidence type="ECO:0000256" key="2">
    <source>
        <dbReference type="ARBA" id="ARBA00023015"/>
    </source>
</evidence>
<dbReference type="GO" id="GO:0007165">
    <property type="term" value="P:signal transduction"/>
    <property type="evidence" value="ECO:0007669"/>
    <property type="project" value="InterPro"/>
</dbReference>
<dbReference type="GO" id="GO:0003700">
    <property type="term" value="F:DNA-binding transcription factor activity"/>
    <property type="evidence" value="ECO:0007669"/>
    <property type="project" value="InterPro"/>
</dbReference>
<evidence type="ECO:0000256" key="3">
    <source>
        <dbReference type="ARBA" id="ARBA00023163"/>
    </source>
</evidence>
<keyword evidence="3" id="KW-0804">Transcription</keyword>
<feature type="domain" description="Myb-like" evidence="6">
    <location>
        <begin position="129"/>
        <end position="184"/>
    </location>
</feature>
<dbReference type="PANTHER" id="PTHR43952">
    <property type="entry name" value="MYB FAMILY TRANSCRIPTION FACTOR-RELATED"/>
    <property type="match status" value="1"/>
</dbReference>
<keyword evidence="2" id="KW-0805">Transcription regulation</keyword>
<dbReference type="EMBL" id="LR862129">
    <property type="protein sequence ID" value="CAD1816839.1"/>
    <property type="molecule type" value="Genomic_DNA"/>
</dbReference>
<organism evidence="8">
    <name type="scientific">Ananas comosus var. bracteatus</name>
    <name type="common">red pineapple</name>
    <dbReference type="NCBI Taxonomy" id="296719"/>
    <lineage>
        <taxon>Eukaryota</taxon>
        <taxon>Viridiplantae</taxon>
        <taxon>Streptophyta</taxon>
        <taxon>Embryophyta</taxon>
        <taxon>Tracheophyta</taxon>
        <taxon>Spermatophyta</taxon>
        <taxon>Magnoliopsida</taxon>
        <taxon>Liliopsida</taxon>
        <taxon>Poales</taxon>
        <taxon>Bromeliaceae</taxon>
        <taxon>Bromelioideae</taxon>
        <taxon>Ananas</taxon>
    </lineage>
</organism>
<dbReference type="InterPro" id="IPR004041">
    <property type="entry name" value="NAF_dom"/>
</dbReference>
<dbReference type="AlphaFoldDB" id="A0A6V7NE27"/>
<dbReference type="PROSITE" id="PS50090">
    <property type="entry name" value="MYB_LIKE"/>
    <property type="match status" value="1"/>
</dbReference>
<dbReference type="Pfam" id="PF03822">
    <property type="entry name" value="NAF"/>
    <property type="match status" value="1"/>
</dbReference>
<feature type="domain" description="NAF" evidence="7">
    <location>
        <begin position="48"/>
        <end position="72"/>
    </location>
</feature>
<feature type="region of interest" description="Disordered" evidence="5">
    <location>
        <begin position="114"/>
        <end position="136"/>
    </location>
</feature>
<sequence length="214" mass="24003">MDQLKEDNWFKQDYVPVMPEGDEEEDMLSDDESCVIKEVAEADHGHENTYNHINAFELIGMCSSLDLSGFFEQEICAKILDDLGVCKSADVATTNQSLMQEHIVQRNKIMRMEDSDQDGASASAVSSSSSSSSSSSWSWEENKRFELALAVVDERSPDRWAEIASMVGREKSAEDARRRYEALLEDLCIIESGALDYEYVACLGVGESLCWNQQ</sequence>
<dbReference type="InterPro" id="IPR044636">
    <property type="entry name" value="RADIALIS-like"/>
</dbReference>
<proteinExistence type="predicted"/>
<dbReference type="InterPro" id="IPR001005">
    <property type="entry name" value="SANT/Myb"/>
</dbReference>
<evidence type="ECO:0008006" key="9">
    <source>
        <dbReference type="Google" id="ProtNLM"/>
    </source>
</evidence>
<dbReference type="FunFam" id="1.10.10.60:FF:000154">
    <property type="entry name" value="Transcription factor SRM1"/>
    <property type="match status" value="1"/>
</dbReference>
<name>A0A6V7NE27_ANACO</name>
<keyword evidence="4" id="KW-0539">Nucleus</keyword>
<dbReference type="InterPro" id="IPR018451">
    <property type="entry name" value="NAF/FISL_domain"/>
</dbReference>
<reference evidence="8" key="1">
    <citation type="submission" date="2020-07" db="EMBL/GenBank/DDBJ databases">
        <authorList>
            <person name="Lin J."/>
        </authorList>
    </citation>
    <scope>NUCLEOTIDE SEQUENCE</scope>
</reference>
<dbReference type="InterPro" id="IPR009057">
    <property type="entry name" value="Homeodomain-like_sf"/>
</dbReference>